<dbReference type="Proteomes" id="UP001188597">
    <property type="component" value="Unassembled WGS sequence"/>
</dbReference>
<evidence type="ECO:0000256" key="2">
    <source>
        <dbReference type="ARBA" id="ARBA00004727"/>
    </source>
</evidence>
<evidence type="ECO:0000256" key="9">
    <source>
        <dbReference type="SAM" id="Coils"/>
    </source>
</evidence>
<proteinExistence type="inferred from homology"/>
<keyword evidence="7" id="KW-0750">Starch biosynthesis</keyword>
<comment type="similarity">
    <text evidence="3">Belongs to the glycosyltransferase 1 family. Bacterial/plant glycogen synthase subfamily.</text>
</comment>
<gene>
    <name evidence="12" type="ORF">RJ639_028311</name>
</gene>
<evidence type="ECO:0000313" key="13">
    <source>
        <dbReference type="Proteomes" id="UP001188597"/>
    </source>
</evidence>
<dbReference type="GO" id="GO:0019252">
    <property type="term" value="P:starch biosynthetic process"/>
    <property type="evidence" value="ECO:0007669"/>
    <property type="project" value="UniProtKB-KW"/>
</dbReference>
<dbReference type="HAMAP" id="MF_00484">
    <property type="entry name" value="Glycogen_synth"/>
    <property type="match status" value="1"/>
</dbReference>
<feature type="domain" description="Starch synthase catalytic" evidence="11">
    <location>
        <begin position="528"/>
        <end position="760"/>
    </location>
</feature>
<evidence type="ECO:0000256" key="6">
    <source>
        <dbReference type="ARBA" id="ARBA00022679"/>
    </source>
</evidence>
<comment type="caution">
    <text evidence="12">The sequence shown here is derived from an EMBL/GenBank/DDBJ whole genome shotgun (WGS) entry which is preliminary data.</text>
</comment>
<protein>
    <recommendedName>
        <fullName evidence="4">starch synthase</fullName>
        <ecNumber evidence="4">2.4.1.21</ecNumber>
    </recommendedName>
</protein>
<dbReference type="GO" id="GO:0009011">
    <property type="term" value="F:alpha-1,4-glucan glucosyltransferase (ADP-glucose donor) activity"/>
    <property type="evidence" value="ECO:0007669"/>
    <property type="project" value="UniProtKB-EC"/>
</dbReference>
<keyword evidence="8" id="KW-0809">Transit peptide</keyword>
<organism evidence="12 13">
    <name type="scientific">Escallonia herrerae</name>
    <dbReference type="NCBI Taxonomy" id="1293975"/>
    <lineage>
        <taxon>Eukaryota</taxon>
        <taxon>Viridiplantae</taxon>
        <taxon>Streptophyta</taxon>
        <taxon>Embryophyta</taxon>
        <taxon>Tracheophyta</taxon>
        <taxon>Spermatophyta</taxon>
        <taxon>Magnoliopsida</taxon>
        <taxon>eudicotyledons</taxon>
        <taxon>Gunneridae</taxon>
        <taxon>Pentapetalae</taxon>
        <taxon>asterids</taxon>
        <taxon>campanulids</taxon>
        <taxon>Escalloniales</taxon>
        <taxon>Escalloniaceae</taxon>
        <taxon>Escallonia</taxon>
    </lineage>
</organism>
<feature type="coiled-coil region" evidence="9">
    <location>
        <begin position="360"/>
        <end position="443"/>
    </location>
</feature>
<keyword evidence="5" id="KW-0328">Glycosyltransferase</keyword>
<evidence type="ECO:0000256" key="7">
    <source>
        <dbReference type="ARBA" id="ARBA00022922"/>
    </source>
</evidence>
<dbReference type="GO" id="GO:0004373">
    <property type="term" value="F:alpha-1,4-glucan glucosyltransferase (UDP-glucose donor) activity"/>
    <property type="evidence" value="ECO:0007669"/>
    <property type="project" value="InterPro"/>
</dbReference>
<name>A0AA88X4X2_9ASTE</name>
<dbReference type="EC" id="2.4.1.21" evidence="4"/>
<evidence type="ECO:0000256" key="4">
    <source>
        <dbReference type="ARBA" id="ARBA00012588"/>
    </source>
</evidence>
<keyword evidence="13" id="KW-1185">Reference proteome</keyword>
<dbReference type="FunFam" id="3.40.50.2000:FF:000260">
    <property type="entry name" value="Starch synthase, chloroplastic/amyloplastic"/>
    <property type="match status" value="1"/>
</dbReference>
<comment type="catalytic activity">
    <reaction evidence="1">
        <text>[(1-&gt;4)-alpha-D-glucosyl](n) + ADP-alpha-D-glucose = [(1-&gt;4)-alpha-D-glucosyl](n+1) + ADP + H(+)</text>
        <dbReference type="Rhea" id="RHEA:18189"/>
        <dbReference type="Rhea" id="RHEA-COMP:9584"/>
        <dbReference type="Rhea" id="RHEA-COMP:9587"/>
        <dbReference type="ChEBI" id="CHEBI:15378"/>
        <dbReference type="ChEBI" id="CHEBI:15444"/>
        <dbReference type="ChEBI" id="CHEBI:57498"/>
        <dbReference type="ChEBI" id="CHEBI:456216"/>
        <dbReference type="EC" id="2.4.1.21"/>
    </reaction>
</comment>
<dbReference type="PANTHER" id="PTHR46083:SF2">
    <property type="entry name" value="STARCH SYNTHASE 4, CHLOROPLASTIC_AMYLOPLASTIC-RELATED"/>
    <property type="match status" value="1"/>
</dbReference>
<dbReference type="SUPFAM" id="SSF53756">
    <property type="entry name" value="UDP-Glycosyltransferase/glycogen phosphorylase"/>
    <property type="match status" value="2"/>
</dbReference>
<dbReference type="Gene3D" id="3.40.50.2000">
    <property type="entry name" value="Glycogen Phosphorylase B"/>
    <property type="match status" value="2"/>
</dbReference>
<feature type="coiled-coil region" evidence="9">
    <location>
        <begin position="190"/>
        <end position="241"/>
    </location>
</feature>
<feature type="compositionally biased region" description="Polar residues" evidence="10">
    <location>
        <begin position="81"/>
        <end position="91"/>
    </location>
</feature>
<keyword evidence="6" id="KW-0808">Transferase</keyword>
<dbReference type="InterPro" id="IPR013534">
    <property type="entry name" value="Starch_synth_cat_dom"/>
</dbReference>
<dbReference type="CDD" id="cd03791">
    <property type="entry name" value="GT5_Glycogen_synthase_DULL1-like"/>
    <property type="match status" value="1"/>
</dbReference>
<evidence type="ECO:0000313" key="12">
    <source>
        <dbReference type="EMBL" id="KAK3038704.1"/>
    </source>
</evidence>
<evidence type="ECO:0000256" key="10">
    <source>
        <dbReference type="SAM" id="MobiDB-lite"/>
    </source>
</evidence>
<evidence type="ECO:0000256" key="1">
    <source>
        <dbReference type="ARBA" id="ARBA00001478"/>
    </source>
</evidence>
<feature type="coiled-coil region" evidence="9">
    <location>
        <begin position="267"/>
        <end position="332"/>
    </location>
</feature>
<dbReference type="Pfam" id="PF08323">
    <property type="entry name" value="Glyco_transf_5"/>
    <property type="match status" value="1"/>
</dbReference>
<dbReference type="Pfam" id="PF13692">
    <property type="entry name" value="Glyco_trans_1_4"/>
    <property type="match status" value="1"/>
</dbReference>
<dbReference type="EMBL" id="JAVXUP010000090">
    <property type="protein sequence ID" value="KAK3038704.1"/>
    <property type="molecule type" value="Genomic_DNA"/>
</dbReference>
<accession>A0AA88X4X2</accession>
<keyword evidence="9" id="KW-0175">Coiled coil</keyword>
<feature type="region of interest" description="Disordered" evidence="10">
    <location>
        <begin position="38"/>
        <end position="110"/>
    </location>
</feature>
<evidence type="ECO:0000256" key="8">
    <source>
        <dbReference type="ARBA" id="ARBA00022946"/>
    </source>
</evidence>
<reference evidence="12" key="1">
    <citation type="submission" date="2022-12" db="EMBL/GenBank/DDBJ databases">
        <title>Draft genome assemblies for two species of Escallonia (Escalloniales).</title>
        <authorList>
            <person name="Chanderbali A."/>
            <person name="Dervinis C."/>
            <person name="Anghel I."/>
            <person name="Soltis D."/>
            <person name="Soltis P."/>
            <person name="Zapata F."/>
        </authorList>
    </citation>
    <scope>NUCLEOTIDE SEQUENCE</scope>
    <source>
        <strain evidence="12">UCBG64.0493</strain>
        <tissue evidence="12">Leaf</tissue>
    </source>
</reference>
<evidence type="ECO:0000256" key="3">
    <source>
        <dbReference type="ARBA" id="ARBA00010281"/>
    </source>
</evidence>
<feature type="compositionally biased region" description="Basic and acidic residues" evidence="10">
    <location>
        <begin position="92"/>
        <end position="102"/>
    </location>
</feature>
<dbReference type="AlphaFoldDB" id="A0AA88X4X2"/>
<sequence>MATELSTCFFSHGLIGQLNCNHVNVRYYRSPSRRSLAASCKMRQRNSSSQHKRQPAKRIFPEQLSKNSNLQPKGEAESDSENSTTSAITTSTREDISDEHPDTTITVEHSNEQVSTGLALLEDINIPSVVANKGEQLSGIHLQDLIGMIRHAEKSVNNCSIPLIYMIDIHLLNQARIRALEDVQKILGEKAALQGEINILEMRLAETDARMRVAAQEKINVELLEAQLEKLQNELSSRGATPEIVHDAHEIVPLAHNDGFNSLTEELNKFRTENMSLKVDLQALKAELSNVKQTDERVEMLEKERSLLESSLKDLETKLSVSQQDVAKLSSLESECKTLWEKVEHLQALLDNATKQADQAILVLQQNQELREKVDRLEESLEEANVYKVSSKKLRGYNELMQQKIKLLEENLQRSDEEIHSYVQLYQDSVKEFQNTLDTIKEESKRRALDEPVDDMPREFWSRVLLMIDGWFLEKKIQTDDATVLREMIWKRDGRIRDAYMACMEKNEPEIIATFLRMTSSPTRSGLHVIHIAAEMAPVAKVGGLGDVLTGLSKALQKRGHLVEIILPKYDCIQYERIHDFRALDMAVESYFDGQLFKNKVWVGTVEGLPVYFIEPHHPANFFWRGQLYGEHDDFKRFSFFSRAALELLLQAGKKPDIIHCHDWQTAFVAPLYWDLYAPKGLNSARICFTCHNFEYQGTAPASELASCGLDVHHLNRPDRMQDNFAHDRVNPVKGAIVFSNIVTTVSPTYAQEVRTAQEGWSWPKQVKRCDRVFDGRTCVLEEAMGDVKDRLGFVEQNLQTWEDHVLEELESLKKAVTGQDELRTRFMELFANLQEQLNVVKVAIAAGAVVTSSPRMDAPKPKEFGGKRDAKELDNFMWHIERYFVGTSITDEKAKGGQGLHATLNLHSKKFVGVLNGIDTDAWNPATDSYLKVQYSANDLQGKLENKAALRKHLGLSSADVKRPLVSLLSFYSIADMQHGTIFLVFKFQSMFISGHGEYAVGCITRLVPQKGVHLIRHAIYRTVELGGQFILLGSSPVPHIQSEFEGIANHFRSHEHARLVLKYDESLSHTIYAASDMFIIPSIFEPCGLTQMIAMRYGSIPIARKTGGLNDSVFDIDDDTIPVQFRNGFTFLTPDEQGLNSALERALYHCKNNGEGWRQLVQKDMNIDFSWDESSSQYEELYEKSVARARTASRA</sequence>
<dbReference type="PANTHER" id="PTHR46083">
    <property type="match status" value="1"/>
</dbReference>
<evidence type="ECO:0000256" key="5">
    <source>
        <dbReference type="ARBA" id="ARBA00022676"/>
    </source>
</evidence>
<dbReference type="InterPro" id="IPR011835">
    <property type="entry name" value="GS/SS"/>
</dbReference>
<comment type="pathway">
    <text evidence="2">Glycan biosynthesis; starch biosynthesis.</text>
</comment>
<evidence type="ECO:0000259" key="11">
    <source>
        <dbReference type="Pfam" id="PF08323"/>
    </source>
</evidence>